<accession>A0ACC2XDU7</accession>
<reference evidence="1" key="1">
    <citation type="submission" date="2023-04" db="EMBL/GenBank/DDBJ databases">
        <title>Draft Genome sequencing of Naganishia species isolated from polar environments using Oxford Nanopore Technology.</title>
        <authorList>
            <person name="Leo P."/>
            <person name="Venkateswaran K."/>
        </authorList>
    </citation>
    <scope>NUCLEOTIDE SEQUENCE</scope>
    <source>
        <strain evidence="1">DBVPG 5303</strain>
    </source>
</reference>
<dbReference type="EMBL" id="JASBWV010000015">
    <property type="protein sequence ID" value="KAJ9122215.1"/>
    <property type="molecule type" value="Genomic_DNA"/>
</dbReference>
<gene>
    <name evidence="1" type="ORF">QFC24_004445</name>
</gene>
<proteinExistence type="predicted"/>
<keyword evidence="2" id="KW-1185">Reference proteome</keyword>
<comment type="caution">
    <text evidence="1">The sequence shown here is derived from an EMBL/GenBank/DDBJ whole genome shotgun (WGS) entry which is preliminary data.</text>
</comment>
<name>A0ACC2XDU7_9TREE</name>
<evidence type="ECO:0000313" key="1">
    <source>
        <dbReference type="EMBL" id="KAJ9122215.1"/>
    </source>
</evidence>
<organism evidence="1 2">
    <name type="scientific">Naganishia onofrii</name>
    <dbReference type="NCBI Taxonomy" id="1851511"/>
    <lineage>
        <taxon>Eukaryota</taxon>
        <taxon>Fungi</taxon>
        <taxon>Dikarya</taxon>
        <taxon>Basidiomycota</taxon>
        <taxon>Agaricomycotina</taxon>
        <taxon>Tremellomycetes</taxon>
        <taxon>Filobasidiales</taxon>
        <taxon>Filobasidiaceae</taxon>
        <taxon>Naganishia</taxon>
    </lineage>
</organism>
<evidence type="ECO:0000313" key="2">
    <source>
        <dbReference type="Proteomes" id="UP001234202"/>
    </source>
</evidence>
<dbReference type="Proteomes" id="UP001234202">
    <property type="component" value="Unassembled WGS sequence"/>
</dbReference>
<sequence>MHNQSATHNVRRLSMKATRPDWLRMNPRPLQHSVFTLARWSSAPFSTSISRKDSTARVTDNGNFSKPTSQQIFTSTYRTRPLPLPTSVFHYHFPKPTGTKGEGRSNGGQSRFDRQLPAYIDGITGQTLSRDDLQNTSLRLGYALTHSKDDKTLPVARAGDVMFILSPNSLHYPIIFFACQAALLVPTLCNSSATSRDVAYQLKDSTAKVGFVHPDLIGVWEGAVQILREEAQRNGEKMKDIPVFLMQSLPRPPDLLTGEQAPTLVEDYQSYESLLQPENNRASTGSSATESWTAASENWSGLQVKESPAQQDVDRTEVSYDDTAVICYSSGTTGLPKGMLPRGAGDVTVPDWSY</sequence>
<protein>
    <submittedName>
        <fullName evidence="1">Uncharacterized protein</fullName>
    </submittedName>
</protein>